<feature type="transmembrane region" description="Helical" evidence="1">
    <location>
        <begin position="56"/>
        <end position="72"/>
    </location>
</feature>
<keyword evidence="1" id="KW-0812">Transmembrane</keyword>
<evidence type="ECO:0000256" key="1">
    <source>
        <dbReference type="SAM" id="Phobius"/>
    </source>
</evidence>
<gene>
    <name evidence="2" type="ORF">HanXRQr2_Chr02g0060221</name>
</gene>
<protein>
    <submittedName>
        <fullName evidence="2">Uncharacterized protein</fullName>
    </submittedName>
</protein>
<evidence type="ECO:0000313" key="2">
    <source>
        <dbReference type="EMBL" id="KAF5818044.1"/>
    </source>
</evidence>
<keyword evidence="1" id="KW-0472">Membrane</keyword>
<proteinExistence type="predicted"/>
<dbReference type="Gramene" id="mRNA:HanXRQr2_Chr02g0060221">
    <property type="protein sequence ID" value="CDS:HanXRQr2_Chr02g0060221.1"/>
    <property type="gene ID" value="HanXRQr2_Chr02g0060221"/>
</dbReference>
<feature type="transmembrane region" description="Helical" evidence="1">
    <location>
        <begin position="20"/>
        <end position="44"/>
    </location>
</feature>
<sequence>MVYIILRGFQMVLIDETLGIQLLMYQLSLKFIIIFGKIVLVCFFARCSEVSHHSHFYRSGLLLLLCSIGFTVL</sequence>
<keyword evidence="1" id="KW-1133">Transmembrane helix</keyword>
<organism evidence="2 3">
    <name type="scientific">Helianthus annuus</name>
    <name type="common">Common sunflower</name>
    <dbReference type="NCBI Taxonomy" id="4232"/>
    <lineage>
        <taxon>Eukaryota</taxon>
        <taxon>Viridiplantae</taxon>
        <taxon>Streptophyta</taxon>
        <taxon>Embryophyta</taxon>
        <taxon>Tracheophyta</taxon>
        <taxon>Spermatophyta</taxon>
        <taxon>Magnoliopsida</taxon>
        <taxon>eudicotyledons</taxon>
        <taxon>Gunneridae</taxon>
        <taxon>Pentapetalae</taxon>
        <taxon>asterids</taxon>
        <taxon>campanulids</taxon>
        <taxon>Asterales</taxon>
        <taxon>Asteraceae</taxon>
        <taxon>Asteroideae</taxon>
        <taxon>Heliantheae alliance</taxon>
        <taxon>Heliantheae</taxon>
        <taxon>Helianthus</taxon>
    </lineage>
</organism>
<reference evidence="2" key="2">
    <citation type="submission" date="2020-06" db="EMBL/GenBank/DDBJ databases">
        <title>Helianthus annuus Genome sequencing and assembly Release 2.</title>
        <authorList>
            <person name="Gouzy J."/>
            <person name="Langlade N."/>
            <person name="Munos S."/>
        </authorList>
    </citation>
    <scope>NUCLEOTIDE SEQUENCE</scope>
    <source>
        <tissue evidence="2">Leaves</tissue>
    </source>
</reference>
<dbReference type="AlphaFoldDB" id="A0A9K3NZ67"/>
<accession>A0A9K3NZ67</accession>
<dbReference type="EMBL" id="MNCJ02000317">
    <property type="protein sequence ID" value="KAF5818044.1"/>
    <property type="molecule type" value="Genomic_DNA"/>
</dbReference>
<evidence type="ECO:0000313" key="3">
    <source>
        <dbReference type="Proteomes" id="UP000215914"/>
    </source>
</evidence>
<name>A0A9K3NZ67_HELAN</name>
<keyword evidence="3" id="KW-1185">Reference proteome</keyword>
<comment type="caution">
    <text evidence="2">The sequence shown here is derived from an EMBL/GenBank/DDBJ whole genome shotgun (WGS) entry which is preliminary data.</text>
</comment>
<dbReference type="Proteomes" id="UP000215914">
    <property type="component" value="Unassembled WGS sequence"/>
</dbReference>
<reference evidence="2" key="1">
    <citation type="journal article" date="2017" name="Nature">
        <title>The sunflower genome provides insights into oil metabolism, flowering and Asterid evolution.</title>
        <authorList>
            <person name="Badouin H."/>
            <person name="Gouzy J."/>
            <person name="Grassa C.J."/>
            <person name="Murat F."/>
            <person name="Staton S.E."/>
            <person name="Cottret L."/>
            <person name="Lelandais-Briere C."/>
            <person name="Owens G.L."/>
            <person name="Carrere S."/>
            <person name="Mayjonade B."/>
            <person name="Legrand L."/>
            <person name="Gill N."/>
            <person name="Kane N.C."/>
            <person name="Bowers J.E."/>
            <person name="Hubner S."/>
            <person name="Bellec A."/>
            <person name="Berard A."/>
            <person name="Berges H."/>
            <person name="Blanchet N."/>
            <person name="Boniface M.C."/>
            <person name="Brunel D."/>
            <person name="Catrice O."/>
            <person name="Chaidir N."/>
            <person name="Claudel C."/>
            <person name="Donnadieu C."/>
            <person name="Faraut T."/>
            <person name="Fievet G."/>
            <person name="Helmstetter N."/>
            <person name="King M."/>
            <person name="Knapp S.J."/>
            <person name="Lai Z."/>
            <person name="Le Paslier M.C."/>
            <person name="Lippi Y."/>
            <person name="Lorenzon L."/>
            <person name="Mandel J.R."/>
            <person name="Marage G."/>
            <person name="Marchand G."/>
            <person name="Marquand E."/>
            <person name="Bret-Mestries E."/>
            <person name="Morien E."/>
            <person name="Nambeesan S."/>
            <person name="Nguyen T."/>
            <person name="Pegot-Espagnet P."/>
            <person name="Pouilly N."/>
            <person name="Raftis F."/>
            <person name="Sallet E."/>
            <person name="Schiex T."/>
            <person name="Thomas J."/>
            <person name="Vandecasteele C."/>
            <person name="Vares D."/>
            <person name="Vear F."/>
            <person name="Vautrin S."/>
            <person name="Crespi M."/>
            <person name="Mangin B."/>
            <person name="Burke J.M."/>
            <person name="Salse J."/>
            <person name="Munos S."/>
            <person name="Vincourt P."/>
            <person name="Rieseberg L.H."/>
            <person name="Langlade N.B."/>
        </authorList>
    </citation>
    <scope>NUCLEOTIDE SEQUENCE</scope>
    <source>
        <tissue evidence="2">Leaves</tissue>
    </source>
</reference>